<keyword evidence="4 10" id="KW-1133">Transmembrane helix</keyword>
<dbReference type="PRINTS" id="PR00237">
    <property type="entry name" value="GPCRRHODOPSN"/>
</dbReference>
<dbReference type="GO" id="GO:0007187">
    <property type="term" value="P:G protein-coupled receptor signaling pathway, coupled to cyclic nucleotide second messenger"/>
    <property type="evidence" value="ECO:0007669"/>
    <property type="project" value="TreeGrafter"/>
</dbReference>
<evidence type="ECO:0000256" key="5">
    <source>
        <dbReference type="ARBA" id="ARBA00023040"/>
    </source>
</evidence>
<feature type="compositionally biased region" description="Basic and acidic residues" evidence="9">
    <location>
        <begin position="380"/>
        <end position="389"/>
    </location>
</feature>
<evidence type="ECO:0000256" key="4">
    <source>
        <dbReference type="ARBA" id="ARBA00022989"/>
    </source>
</evidence>
<evidence type="ECO:0000313" key="13">
    <source>
        <dbReference type="Proteomes" id="UP001152320"/>
    </source>
</evidence>
<dbReference type="GO" id="GO:0004993">
    <property type="term" value="F:G protein-coupled serotonin receptor activity"/>
    <property type="evidence" value="ECO:0007669"/>
    <property type="project" value="TreeGrafter"/>
</dbReference>
<keyword evidence="5" id="KW-0297">G-protein coupled receptor</keyword>
<dbReference type="PANTHER" id="PTHR24247:SF265">
    <property type="entry name" value="MUSCARINIC ACETYLCHOLINE RECEPTOR DM1"/>
    <property type="match status" value="1"/>
</dbReference>
<feature type="compositionally biased region" description="Low complexity" evidence="9">
    <location>
        <begin position="328"/>
        <end position="341"/>
    </location>
</feature>
<feature type="domain" description="G-protein coupled receptors family 1 profile" evidence="11">
    <location>
        <begin position="62"/>
        <end position="447"/>
    </location>
</feature>
<feature type="region of interest" description="Disordered" evidence="9">
    <location>
        <begin position="363"/>
        <end position="389"/>
    </location>
</feature>
<feature type="transmembrane region" description="Helical" evidence="10">
    <location>
        <begin position="162"/>
        <end position="187"/>
    </location>
</feature>
<keyword evidence="6 10" id="KW-0472">Membrane</keyword>
<dbReference type="GO" id="GO:0016907">
    <property type="term" value="F:G protein-coupled acetylcholine receptor activity"/>
    <property type="evidence" value="ECO:0007669"/>
    <property type="project" value="InterPro"/>
</dbReference>
<proteinExistence type="predicted"/>
<evidence type="ECO:0000259" key="11">
    <source>
        <dbReference type="PROSITE" id="PS50262"/>
    </source>
</evidence>
<accession>A0A9Q1CIM5</accession>
<dbReference type="SMART" id="SM01381">
    <property type="entry name" value="7TM_GPCR_Srsx"/>
    <property type="match status" value="1"/>
</dbReference>
<evidence type="ECO:0000256" key="2">
    <source>
        <dbReference type="ARBA" id="ARBA00022475"/>
    </source>
</evidence>
<evidence type="ECO:0000256" key="10">
    <source>
        <dbReference type="SAM" id="Phobius"/>
    </source>
</evidence>
<dbReference type="AlphaFoldDB" id="A0A9Q1CIM5"/>
<dbReference type="Proteomes" id="UP001152320">
    <property type="component" value="Chromosome 3"/>
</dbReference>
<feature type="transmembrane region" description="Helical" evidence="10">
    <location>
        <begin position="431"/>
        <end position="450"/>
    </location>
</feature>
<evidence type="ECO:0000313" key="12">
    <source>
        <dbReference type="EMBL" id="KAJ8045978.1"/>
    </source>
</evidence>
<reference evidence="12" key="1">
    <citation type="submission" date="2021-10" db="EMBL/GenBank/DDBJ databases">
        <title>Tropical sea cucumber genome reveals ecological adaptation and Cuvierian tubules defense mechanism.</title>
        <authorList>
            <person name="Chen T."/>
        </authorList>
    </citation>
    <scope>NUCLEOTIDE SEQUENCE</scope>
    <source>
        <strain evidence="12">Nanhai2018</strain>
        <tissue evidence="12">Muscle</tissue>
    </source>
</reference>
<feature type="transmembrane region" description="Helical" evidence="10">
    <location>
        <begin position="82"/>
        <end position="108"/>
    </location>
</feature>
<dbReference type="InterPro" id="IPR000276">
    <property type="entry name" value="GPCR_Rhodpsn"/>
</dbReference>
<evidence type="ECO:0000256" key="8">
    <source>
        <dbReference type="ARBA" id="ARBA00023224"/>
    </source>
</evidence>
<feature type="region of interest" description="Disordered" evidence="9">
    <location>
        <begin position="290"/>
        <end position="348"/>
    </location>
</feature>
<dbReference type="PRINTS" id="PR00243">
    <property type="entry name" value="MUSCARINICR"/>
</dbReference>
<keyword evidence="3 10" id="KW-0812">Transmembrane</keyword>
<feature type="transmembrane region" description="Helical" evidence="10">
    <location>
        <begin position="217"/>
        <end position="237"/>
    </location>
</feature>
<keyword evidence="2" id="KW-1003">Cell membrane</keyword>
<evidence type="ECO:0000256" key="7">
    <source>
        <dbReference type="ARBA" id="ARBA00023170"/>
    </source>
</evidence>
<comment type="caution">
    <text evidence="12">The sequence shown here is derived from an EMBL/GenBank/DDBJ whole genome shotgun (WGS) entry which is preliminary data.</text>
</comment>
<dbReference type="InterPro" id="IPR017452">
    <property type="entry name" value="GPCR_Rhodpsn_7TM"/>
</dbReference>
<dbReference type="GO" id="GO:0005886">
    <property type="term" value="C:plasma membrane"/>
    <property type="evidence" value="ECO:0007669"/>
    <property type="project" value="UniProtKB-SubCell"/>
</dbReference>
<evidence type="ECO:0000256" key="6">
    <source>
        <dbReference type="ARBA" id="ARBA00023136"/>
    </source>
</evidence>
<dbReference type="OrthoDB" id="10071887at2759"/>
<dbReference type="InterPro" id="IPR000995">
    <property type="entry name" value="Musac_Ach_rcpt"/>
</dbReference>
<dbReference type="Gene3D" id="1.20.1070.10">
    <property type="entry name" value="Rhodopsin 7-helix transmembrane proteins"/>
    <property type="match status" value="2"/>
</dbReference>
<keyword evidence="13" id="KW-1185">Reference proteome</keyword>
<feature type="compositionally biased region" description="Low complexity" evidence="9">
    <location>
        <begin position="290"/>
        <end position="304"/>
    </location>
</feature>
<keyword evidence="8" id="KW-0807">Transducer</keyword>
<dbReference type="GO" id="GO:0030425">
    <property type="term" value="C:dendrite"/>
    <property type="evidence" value="ECO:0007669"/>
    <property type="project" value="TreeGrafter"/>
</dbReference>
<gene>
    <name evidence="12" type="ORF">HOLleu_09116</name>
</gene>
<dbReference type="EMBL" id="JAIZAY010000003">
    <property type="protein sequence ID" value="KAJ8045978.1"/>
    <property type="molecule type" value="Genomic_DNA"/>
</dbReference>
<evidence type="ECO:0000256" key="3">
    <source>
        <dbReference type="ARBA" id="ARBA00022692"/>
    </source>
</evidence>
<feature type="transmembrane region" description="Helical" evidence="10">
    <location>
        <begin position="396"/>
        <end position="419"/>
    </location>
</feature>
<comment type="subcellular location">
    <subcellularLocation>
        <location evidence="1">Cell membrane</location>
        <topology evidence="1">Multi-pass membrane protein</topology>
    </subcellularLocation>
</comment>
<dbReference type="GO" id="GO:0007197">
    <property type="term" value="P:adenylate cyclase-inhibiting G protein-coupled acetylcholine receptor signaling pathway"/>
    <property type="evidence" value="ECO:0007669"/>
    <property type="project" value="TreeGrafter"/>
</dbReference>
<name>A0A9Q1CIM5_HOLLE</name>
<dbReference type="PROSITE" id="PS50262">
    <property type="entry name" value="G_PROTEIN_RECEP_F1_2"/>
    <property type="match status" value="1"/>
</dbReference>
<feature type="transmembrane region" description="Helical" evidence="10">
    <location>
        <begin position="120"/>
        <end position="141"/>
    </location>
</feature>
<evidence type="ECO:0000256" key="9">
    <source>
        <dbReference type="SAM" id="MobiDB-lite"/>
    </source>
</evidence>
<dbReference type="Pfam" id="PF00001">
    <property type="entry name" value="7tm_1"/>
    <property type="match status" value="1"/>
</dbReference>
<dbReference type="SUPFAM" id="SSF81321">
    <property type="entry name" value="Family A G protein-coupled receptor-like"/>
    <property type="match status" value="1"/>
</dbReference>
<sequence length="469" mass="53448">MPYPYANDGGFHPTNANEIWMTTDMNSSIATTLEPDESSRSWFSSFLICCAAVISQILTIGGNILVLLSFKVERRLRKPSNYFLFSLALADLIIGLFSMPVYSLYLLLGAWPFGLFVCDLWISIDYACSEVSVLNLIMISIDRLWSVKSPAKYRNKMNFRRAVIMIVPTWVAPTALYFTSIMGWTLITGSEDDRNPTYCSVPFMQDSPVFMTVSTIFVYWIPLLAMFIMYIMIFRIIRSLAKNKKRETTQRQRTAGNSLPHRSGPDRVCVIQPLEPTVIETEANLGVTYDGTTTTTASTNCSDTLPPKPLSLPGKMPDIESETEPMEDTSSSSRRGNDTSSYPREYQKAVLKPVEVKRDKKSGKFKSGMLSRRTKRRRSQRGERQSKSERKATRTLTFILGAFFITWSPYSTIVIVLSWYNSPHLTMLYQFSYYLCYINSTVNPLCYAFANELFRNTFYKILSGKVCKN</sequence>
<dbReference type="GO" id="GO:0045202">
    <property type="term" value="C:synapse"/>
    <property type="evidence" value="ECO:0007669"/>
    <property type="project" value="TreeGrafter"/>
</dbReference>
<dbReference type="PANTHER" id="PTHR24247">
    <property type="entry name" value="5-HYDROXYTRYPTAMINE RECEPTOR"/>
    <property type="match status" value="1"/>
</dbReference>
<keyword evidence="7 12" id="KW-0675">Receptor</keyword>
<feature type="transmembrane region" description="Helical" evidence="10">
    <location>
        <begin position="42"/>
        <end position="70"/>
    </location>
</feature>
<protein>
    <submittedName>
        <fullName evidence="12">Muscarinic acetylcholine receptor M1</fullName>
    </submittedName>
</protein>
<feature type="region of interest" description="Disordered" evidence="9">
    <location>
        <begin position="245"/>
        <end position="267"/>
    </location>
</feature>
<evidence type="ECO:0000256" key="1">
    <source>
        <dbReference type="ARBA" id="ARBA00004651"/>
    </source>
</evidence>
<organism evidence="12 13">
    <name type="scientific">Holothuria leucospilota</name>
    <name type="common">Black long sea cucumber</name>
    <name type="synonym">Mertensiothuria leucospilota</name>
    <dbReference type="NCBI Taxonomy" id="206669"/>
    <lineage>
        <taxon>Eukaryota</taxon>
        <taxon>Metazoa</taxon>
        <taxon>Echinodermata</taxon>
        <taxon>Eleutherozoa</taxon>
        <taxon>Echinozoa</taxon>
        <taxon>Holothuroidea</taxon>
        <taxon>Aspidochirotacea</taxon>
        <taxon>Aspidochirotida</taxon>
        <taxon>Holothuriidae</taxon>
        <taxon>Holothuria</taxon>
    </lineage>
</organism>